<gene>
    <name evidence="10" type="ORF">WR25_03459</name>
</gene>
<keyword evidence="7" id="KW-0723">Serine/threonine-protein kinase</keyword>
<reference evidence="10 11" key="1">
    <citation type="journal article" date="2017" name="Curr. Biol.">
        <title>Genome architecture and evolution of a unichromosomal asexual nematode.</title>
        <authorList>
            <person name="Fradin H."/>
            <person name="Zegar C."/>
            <person name="Gutwein M."/>
            <person name="Lucas J."/>
            <person name="Kovtun M."/>
            <person name="Corcoran D."/>
            <person name="Baugh L.R."/>
            <person name="Kiontke K."/>
            <person name="Gunsalus K."/>
            <person name="Fitch D.H."/>
            <person name="Piano F."/>
        </authorList>
    </citation>
    <scope>NUCLEOTIDE SEQUENCE [LARGE SCALE GENOMIC DNA]</scope>
    <source>
        <strain evidence="10">PF1309</strain>
    </source>
</reference>
<keyword evidence="4 6" id="KW-0067">ATP-binding</keyword>
<dbReference type="EMBL" id="LIAE01010632">
    <property type="protein sequence ID" value="PAV57613.1"/>
    <property type="molecule type" value="Genomic_DNA"/>
</dbReference>
<feature type="domain" description="Protein kinase" evidence="9">
    <location>
        <begin position="89"/>
        <end position="446"/>
    </location>
</feature>
<keyword evidence="11" id="KW-1185">Reference proteome</keyword>
<dbReference type="InterPro" id="IPR008271">
    <property type="entry name" value="Ser/Thr_kinase_AS"/>
</dbReference>
<dbReference type="SUPFAM" id="SSF56112">
    <property type="entry name" value="Protein kinase-like (PK-like)"/>
    <property type="match status" value="1"/>
</dbReference>
<evidence type="ECO:0000256" key="5">
    <source>
        <dbReference type="ARBA" id="ARBA00037982"/>
    </source>
</evidence>
<dbReference type="InterPro" id="IPR000719">
    <property type="entry name" value="Prot_kinase_dom"/>
</dbReference>
<evidence type="ECO:0000313" key="11">
    <source>
        <dbReference type="Proteomes" id="UP000218231"/>
    </source>
</evidence>
<organism evidence="10 11">
    <name type="scientific">Diploscapter pachys</name>
    <dbReference type="NCBI Taxonomy" id="2018661"/>
    <lineage>
        <taxon>Eukaryota</taxon>
        <taxon>Metazoa</taxon>
        <taxon>Ecdysozoa</taxon>
        <taxon>Nematoda</taxon>
        <taxon>Chromadorea</taxon>
        <taxon>Rhabditida</taxon>
        <taxon>Rhabditina</taxon>
        <taxon>Rhabditomorpha</taxon>
        <taxon>Rhabditoidea</taxon>
        <taxon>Rhabditidae</taxon>
        <taxon>Diploscapter</taxon>
    </lineage>
</organism>
<dbReference type="InterPro" id="IPR011009">
    <property type="entry name" value="Kinase-like_dom_sf"/>
</dbReference>
<comment type="similarity">
    <text evidence="5">Belongs to the protein kinase superfamily. Ser/Thr protein kinase family. GCN2 subfamily.</text>
</comment>
<proteinExistence type="inferred from homology"/>
<evidence type="ECO:0000313" key="10">
    <source>
        <dbReference type="EMBL" id="PAV57613.1"/>
    </source>
</evidence>
<dbReference type="GO" id="GO:0005737">
    <property type="term" value="C:cytoplasm"/>
    <property type="evidence" value="ECO:0007669"/>
    <property type="project" value="TreeGrafter"/>
</dbReference>
<evidence type="ECO:0000256" key="4">
    <source>
        <dbReference type="ARBA" id="ARBA00022840"/>
    </source>
</evidence>
<name>A0A2A2J7J7_9BILA</name>
<evidence type="ECO:0000256" key="7">
    <source>
        <dbReference type="RuleBase" id="RU000304"/>
    </source>
</evidence>
<dbReference type="STRING" id="2018661.A0A2A2J7J7"/>
<keyword evidence="2 6" id="KW-0547">Nucleotide-binding</keyword>
<dbReference type="Gene3D" id="3.30.200.20">
    <property type="entry name" value="Phosphorylase Kinase, domain 1"/>
    <property type="match status" value="1"/>
</dbReference>
<dbReference type="PROSITE" id="PS00108">
    <property type="entry name" value="PROTEIN_KINASE_ST"/>
    <property type="match status" value="1"/>
</dbReference>
<feature type="compositionally biased region" description="Low complexity" evidence="8">
    <location>
        <begin position="182"/>
        <end position="192"/>
    </location>
</feature>
<dbReference type="OrthoDB" id="5864419at2759"/>
<evidence type="ECO:0000256" key="8">
    <source>
        <dbReference type="SAM" id="MobiDB-lite"/>
    </source>
</evidence>
<sequence length="449" mass="51958">MYGYGYGKREAGFEEEAREKREMYGYGYGKREAGFEEEAREKREMYGYGYGKRAAGFEEGRQKREILRFGDNIIELNQRWRITRIFQNFQLKKELGNGSFGKVFSVVRKGTQEEYAMKIINLNEGDNNQVDSPHIDREKENLDKCNNEHPNIIDYHGGVTAKITFDQISALNEAFKIWQKNEIPANPNDNNNVSDIPKTEDEPDQENSNYPTISDAPEDVPPVERPTEQNQGTMAEQNQENMMCISISFVFLKLCWGTLRTWLNHNSSLEKRDMSWMKFWMYQLVDGVKFLHERGIIHRDLKPENILIDLECNIKISDLGLSRQVDCNEEISMLNNEDDEKPMPIGPIENLTRGVGTLYYQSPEVEMGHTYDTKADIYVVGLIYHEMIVVMESSDDILSAYYVIRDGTYSGILTDRPEELTFIKWLTAKDANDRPTAEQVLSSPYLLSE</sequence>
<keyword evidence="1" id="KW-0808">Transferase</keyword>
<dbReference type="PANTHER" id="PTHR11042">
    <property type="entry name" value="EUKARYOTIC TRANSLATION INITIATION FACTOR 2-ALPHA KINASE EIF2-ALPHA KINASE -RELATED"/>
    <property type="match status" value="1"/>
</dbReference>
<dbReference type="PROSITE" id="PS50011">
    <property type="entry name" value="PROTEIN_KINASE_DOM"/>
    <property type="match status" value="1"/>
</dbReference>
<dbReference type="GO" id="GO:0005634">
    <property type="term" value="C:nucleus"/>
    <property type="evidence" value="ECO:0007669"/>
    <property type="project" value="TreeGrafter"/>
</dbReference>
<feature type="binding site" evidence="6">
    <location>
        <position position="118"/>
    </location>
    <ligand>
        <name>ATP</name>
        <dbReference type="ChEBI" id="CHEBI:30616"/>
    </ligand>
</feature>
<comment type="caution">
    <text evidence="10">The sequence shown here is derived from an EMBL/GenBank/DDBJ whole genome shotgun (WGS) entry which is preliminary data.</text>
</comment>
<evidence type="ECO:0000256" key="2">
    <source>
        <dbReference type="ARBA" id="ARBA00022741"/>
    </source>
</evidence>
<evidence type="ECO:0000256" key="6">
    <source>
        <dbReference type="PROSITE-ProRule" id="PRU10141"/>
    </source>
</evidence>
<feature type="region of interest" description="Disordered" evidence="8">
    <location>
        <begin position="182"/>
        <end position="230"/>
    </location>
</feature>
<dbReference type="GO" id="GO:0005524">
    <property type="term" value="F:ATP binding"/>
    <property type="evidence" value="ECO:0007669"/>
    <property type="project" value="UniProtKB-UniRule"/>
</dbReference>
<evidence type="ECO:0000256" key="1">
    <source>
        <dbReference type="ARBA" id="ARBA00022679"/>
    </source>
</evidence>
<dbReference type="InterPro" id="IPR050339">
    <property type="entry name" value="CC_SR_Kinase"/>
</dbReference>
<dbReference type="Proteomes" id="UP000218231">
    <property type="component" value="Unassembled WGS sequence"/>
</dbReference>
<dbReference type="SMART" id="SM00220">
    <property type="entry name" value="S_TKc"/>
    <property type="match status" value="1"/>
</dbReference>
<dbReference type="GO" id="GO:0004674">
    <property type="term" value="F:protein serine/threonine kinase activity"/>
    <property type="evidence" value="ECO:0007669"/>
    <property type="project" value="UniProtKB-KW"/>
</dbReference>
<dbReference type="AlphaFoldDB" id="A0A2A2J7J7"/>
<dbReference type="Pfam" id="PF00069">
    <property type="entry name" value="Pkinase"/>
    <property type="match status" value="2"/>
</dbReference>
<dbReference type="InterPro" id="IPR017441">
    <property type="entry name" value="Protein_kinase_ATP_BS"/>
</dbReference>
<evidence type="ECO:0000256" key="3">
    <source>
        <dbReference type="ARBA" id="ARBA00022777"/>
    </source>
</evidence>
<evidence type="ECO:0000259" key="9">
    <source>
        <dbReference type="PROSITE" id="PS50011"/>
    </source>
</evidence>
<protein>
    <recommendedName>
        <fullName evidence="9">Protein kinase domain-containing protein</fullName>
    </recommendedName>
</protein>
<dbReference type="Gene3D" id="1.10.510.10">
    <property type="entry name" value="Transferase(Phosphotransferase) domain 1"/>
    <property type="match status" value="1"/>
</dbReference>
<accession>A0A2A2J7J7</accession>
<keyword evidence="3" id="KW-0418">Kinase</keyword>
<dbReference type="PROSITE" id="PS00107">
    <property type="entry name" value="PROTEIN_KINASE_ATP"/>
    <property type="match status" value="1"/>
</dbReference>